<evidence type="ECO:0000313" key="3">
    <source>
        <dbReference type="EMBL" id="KAK9422500.1"/>
    </source>
</evidence>
<organism evidence="3 4">
    <name type="scientific">Seiridium unicorne</name>
    <dbReference type="NCBI Taxonomy" id="138068"/>
    <lineage>
        <taxon>Eukaryota</taxon>
        <taxon>Fungi</taxon>
        <taxon>Dikarya</taxon>
        <taxon>Ascomycota</taxon>
        <taxon>Pezizomycotina</taxon>
        <taxon>Sordariomycetes</taxon>
        <taxon>Xylariomycetidae</taxon>
        <taxon>Amphisphaeriales</taxon>
        <taxon>Sporocadaceae</taxon>
        <taxon>Seiridium</taxon>
    </lineage>
</organism>
<reference evidence="3 4" key="1">
    <citation type="journal article" date="2024" name="J. Plant Pathol.">
        <title>Sequence and assembly of the genome of Seiridium unicorne, isolate CBS 538.82, causal agent of cypress canker disease.</title>
        <authorList>
            <person name="Scali E."/>
            <person name="Rocca G.D."/>
            <person name="Danti R."/>
            <person name="Garbelotto M."/>
            <person name="Barberini S."/>
            <person name="Baroncelli R."/>
            <person name="Emiliani G."/>
        </authorList>
    </citation>
    <scope>NUCLEOTIDE SEQUENCE [LARGE SCALE GENOMIC DNA]</scope>
    <source>
        <strain evidence="3 4">BM-138-508</strain>
    </source>
</reference>
<evidence type="ECO:0000256" key="1">
    <source>
        <dbReference type="SAM" id="MobiDB-lite"/>
    </source>
</evidence>
<protein>
    <submittedName>
        <fullName evidence="3">Uncharacterized protein</fullName>
    </submittedName>
</protein>
<feature type="region of interest" description="Disordered" evidence="1">
    <location>
        <begin position="54"/>
        <end position="134"/>
    </location>
</feature>
<evidence type="ECO:0000256" key="2">
    <source>
        <dbReference type="SAM" id="SignalP"/>
    </source>
</evidence>
<keyword evidence="4" id="KW-1185">Reference proteome</keyword>
<feature type="signal peptide" evidence="2">
    <location>
        <begin position="1"/>
        <end position="18"/>
    </location>
</feature>
<gene>
    <name evidence="3" type="ORF">SUNI508_00363</name>
</gene>
<feature type="chain" id="PRO_5046539719" evidence="2">
    <location>
        <begin position="19"/>
        <end position="134"/>
    </location>
</feature>
<sequence length="134" mass="14717">MKFATITSSLLLAGLASALPVAPVSIGFSHNELSVAVPRAPTNAEKDWDYGATEKRANINGGGDHGWDYGKAEKRGDGSDEGNEDWDYGKREAVPADKRADLNDEGNEDWDYGKRSDDEVDSKQNWDYGKRHEA</sequence>
<feature type="compositionally biased region" description="Basic and acidic residues" evidence="1">
    <location>
        <begin position="87"/>
        <end position="102"/>
    </location>
</feature>
<accession>A0ABR2V6G7</accession>
<feature type="compositionally biased region" description="Basic and acidic residues" evidence="1">
    <location>
        <begin position="111"/>
        <end position="134"/>
    </location>
</feature>
<proteinExistence type="predicted"/>
<dbReference type="EMBL" id="JARVKF010000112">
    <property type="protein sequence ID" value="KAK9422500.1"/>
    <property type="molecule type" value="Genomic_DNA"/>
</dbReference>
<feature type="compositionally biased region" description="Basic and acidic residues" evidence="1">
    <location>
        <begin position="65"/>
        <end position="78"/>
    </location>
</feature>
<evidence type="ECO:0000313" key="4">
    <source>
        <dbReference type="Proteomes" id="UP001408356"/>
    </source>
</evidence>
<dbReference type="Proteomes" id="UP001408356">
    <property type="component" value="Unassembled WGS sequence"/>
</dbReference>
<comment type="caution">
    <text evidence="3">The sequence shown here is derived from an EMBL/GenBank/DDBJ whole genome shotgun (WGS) entry which is preliminary data.</text>
</comment>
<name>A0ABR2V6G7_9PEZI</name>
<keyword evidence="2" id="KW-0732">Signal</keyword>